<dbReference type="InterPro" id="IPR016166">
    <property type="entry name" value="FAD-bd_PCMH"/>
</dbReference>
<dbReference type="AlphaFoldDB" id="A0A975BL53"/>
<sequence>MRLSHFDYYAPTTVADAISLLQSKPDAHVMAGGTDLLIKMRHAGLKLKTIISLKSISGLNTIAFDETKGLTIGATALLADVAIHPDILKYYPTVAQAARGTANVQVRNMGTVIGNLCNASPAADNAPTLLAMGAEVHIQGPSGKRTVPLDQFFKGPGMTALEPAEIVTAVHVPRLTPHSGTAYISLSARGQLDCSAVGVATMVTLKEKVCEDTRIFVGACGPTPIRVPKAETIVRGKELTDDLIDQAGVQASAEATPITDVRASADYREKMVAVLTRRVLSQARKRASE</sequence>
<dbReference type="InterPro" id="IPR036318">
    <property type="entry name" value="FAD-bd_PCMH-like_sf"/>
</dbReference>
<accession>A0A975BL53</accession>
<dbReference type="SUPFAM" id="SSF55447">
    <property type="entry name" value="CO dehydrogenase flavoprotein C-terminal domain-like"/>
    <property type="match status" value="1"/>
</dbReference>
<dbReference type="Pfam" id="PF00941">
    <property type="entry name" value="FAD_binding_5"/>
    <property type="match status" value="1"/>
</dbReference>
<dbReference type="EMBL" id="CP061800">
    <property type="protein sequence ID" value="QTA87123.1"/>
    <property type="molecule type" value="Genomic_DNA"/>
</dbReference>
<dbReference type="Gene3D" id="3.30.390.50">
    <property type="entry name" value="CO dehydrogenase flavoprotein, C-terminal domain"/>
    <property type="match status" value="1"/>
</dbReference>
<dbReference type="InterPro" id="IPR036683">
    <property type="entry name" value="CO_DH_flav_C_dom_sf"/>
</dbReference>
<proteinExistence type="predicted"/>
<dbReference type="GO" id="GO:0071949">
    <property type="term" value="F:FAD binding"/>
    <property type="evidence" value="ECO:0007669"/>
    <property type="project" value="InterPro"/>
</dbReference>
<protein>
    <submittedName>
        <fullName evidence="3">Dehydrogenase domain-containing protein</fullName>
    </submittedName>
</protein>
<dbReference type="PANTHER" id="PTHR42659:SF9">
    <property type="entry name" value="XANTHINE DEHYDROGENASE FAD-BINDING SUBUNIT XDHB-RELATED"/>
    <property type="match status" value="1"/>
</dbReference>
<keyword evidence="1" id="KW-0274">FAD</keyword>
<dbReference type="PROSITE" id="PS51387">
    <property type="entry name" value="FAD_PCMH"/>
    <property type="match status" value="1"/>
</dbReference>
<keyword evidence="4" id="KW-1185">Reference proteome</keyword>
<dbReference type="Gene3D" id="3.30.43.10">
    <property type="entry name" value="Uridine Diphospho-n-acetylenolpyruvylglucosamine Reductase, domain 2"/>
    <property type="match status" value="1"/>
</dbReference>
<dbReference type="GO" id="GO:0016491">
    <property type="term" value="F:oxidoreductase activity"/>
    <property type="evidence" value="ECO:0007669"/>
    <property type="project" value="InterPro"/>
</dbReference>
<keyword evidence="1" id="KW-0285">Flavoprotein</keyword>
<dbReference type="Gene3D" id="3.30.465.10">
    <property type="match status" value="1"/>
</dbReference>
<dbReference type="Pfam" id="PF03450">
    <property type="entry name" value="CO_deh_flav_C"/>
    <property type="match status" value="1"/>
</dbReference>
<dbReference type="SUPFAM" id="SSF56176">
    <property type="entry name" value="FAD-binding/transporter-associated domain-like"/>
    <property type="match status" value="1"/>
</dbReference>
<dbReference type="InterPro" id="IPR002346">
    <property type="entry name" value="Mopterin_DH_FAD-bd"/>
</dbReference>
<dbReference type="KEGG" id="dmm:dnm_031510"/>
<feature type="domain" description="FAD-binding PCMH-type" evidence="2">
    <location>
        <begin position="1"/>
        <end position="177"/>
    </location>
</feature>
<organism evidence="3 4">
    <name type="scientific">Desulfonema magnum</name>
    <dbReference type="NCBI Taxonomy" id="45655"/>
    <lineage>
        <taxon>Bacteria</taxon>
        <taxon>Pseudomonadati</taxon>
        <taxon>Thermodesulfobacteriota</taxon>
        <taxon>Desulfobacteria</taxon>
        <taxon>Desulfobacterales</taxon>
        <taxon>Desulfococcaceae</taxon>
        <taxon>Desulfonema</taxon>
    </lineage>
</organism>
<dbReference type="InterPro" id="IPR005107">
    <property type="entry name" value="CO_DH_flav_C"/>
</dbReference>
<dbReference type="InterPro" id="IPR051312">
    <property type="entry name" value="Diverse_Substr_Oxidored"/>
</dbReference>
<dbReference type="Proteomes" id="UP000663722">
    <property type="component" value="Chromosome"/>
</dbReference>
<evidence type="ECO:0000313" key="4">
    <source>
        <dbReference type="Proteomes" id="UP000663722"/>
    </source>
</evidence>
<dbReference type="InterPro" id="IPR016167">
    <property type="entry name" value="FAD-bd_PCMH_sub1"/>
</dbReference>
<evidence type="ECO:0000256" key="1">
    <source>
        <dbReference type="ARBA" id="ARBA00022827"/>
    </source>
</evidence>
<dbReference type="SMART" id="SM01092">
    <property type="entry name" value="CO_deh_flav_C"/>
    <property type="match status" value="1"/>
</dbReference>
<dbReference type="RefSeq" id="WP_207682457.1">
    <property type="nucleotide sequence ID" value="NZ_CP061800.1"/>
</dbReference>
<gene>
    <name evidence="3" type="ORF">dnm_031510</name>
</gene>
<name>A0A975BL53_9BACT</name>
<dbReference type="InterPro" id="IPR016169">
    <property type="entry name" value="FAD-bd_PCMH_sub2"/>
</dbReference>
<reference evidence="3" key="1">
    <citation type="journal article" date="2021" name="Microb. Physiol.">
        <title>Proteogenomic Insights into the Physiology of Marine, Sulfate-Reducing, Filamentous Desulfonema limicola and Desulfonema magnum.</title>
        <authorList>
            <person name="Schnaars V."/>
            <person name="Wohlbrand L."/>
            <person name="Scheve S."/>
            <person name="Hinrichs C."/>
            <person name="Reinhardt R."/>
            <person name="Rabus R."/>
        </authorList>
    </citation>
    <scope>NUCLEOTIDE SEQUENCE</scope>
    <source>
        <strain evidence="3">4be13</strain>
    </source>
</reference>
<evidence type="ECO:0000313" key="3">
    <source>
        <dbReference type="EMBL" id="QTA87123.1"/>
    </source>
</evidence>
<evidence type="ECO:0000259" key="2">
    <source>
        <dbReference type="PROSITE" id="PS51387"/>
    </source>
</evidence>
<dbReference type="PANTHER" id="PTHR42659">
    <property type="entry name" value="XANTHINE DEHYDROGENASE SUBUNIT C-RELATED"/>
    <property type="match status" value="1"/>
</dbReference>